<dbReference type="EC" id="3.2.1.21" evidence="3"/>
<dbReference type="SUPFAM" id="SSF52279">
    <property type="entry name" value="Beta-D-glucan exohydrolase, C-terminal domain"/>
    <property type="match status" value="1"/>
</dbReference>
<accession>A0A8H4VZ16</accession>
<evidence type="ECO:0000259" key="8">
    <source>
        <dbReference type="Pfam" id="PF01915"/>
    </source>
</evidence>
<dbReference type="Proteomes" id="UP000566819">
    <property type="component" value="Unassembled WGS sequence"/>
</dbReference>
<dbReference type="GO" id="GO:0008422">
    <property type="term" value="F:beta-glucosidase activity"/>
    <property type="evidence" value="ECO:0007669"/>
    <property type="project" value="UniProtKB-EC"/>
</dbReference>
<evidence type="ECO:0000256" key="1">
    <source>
        <dbReference type="ARBA" id="ARBA00000448"/>
    </source>
</evidence>
<reference evidence="9 10" key="1">
    <citation type="submission" date="2020-03" db="EMBL/GenBank/DDBJ databases">
        <title>Draft Genome Sequence of Cudoniella acicularis.</title>
        <authorList>
            <person name="Buettner E."/>
            <person name="Kellner H."/>
        </authorList>
    </citation>
    <scope>NUCLEOTIDE SEQUENCE [LARGE SCALE GENOMIC DNA]</scope>
    <source>
        <strain evidence="9 10">DSM 108380</strain>
    </source>
</reference>
<dbReference type="PANTHER" id="PTHR42715:SF29">
    <property type="entry name" value="BETA-GLUCOSIDASE A-RELATED"/>
    <property type="match status" value="1"/>
</dbReference>
<evidence type="ECO:0000313" key="9">
    <source>
        <dbReference type="EMBL" id="KAF4627537.1"/>
    </source>
</evidence>
<evidence type="ECO:0000256" key="3">
    <source>
        <dbReference type="ARBA" id="ARBA00012744"/>
    </source>
</evidence>
<feature type="domain" description="Glycoside hydrolase family 3 C-terminal" evidence="8">
    <location>
        <begin position="1"/>
        <end position="94"/>
    </location>
</feature>
<organism evidence="9 10">
    <name type="scientific">Cudoniella acicularis</name>
    <dbReference type="NCBI Taxonomy" id="354080"/>
    <lineage>
        <taxon>Eukaryota</taxon>
        <taxon>Fungi</taxon>
        <taxon>Dikarya</taxon>
        <taxon>Ascomycota</taxon>
        <taxon>Pezizomycotina</taxon>
        <taxon>Leotiomycetes</taxon>
        <taxon>Helotiales</taxon>
        <taxon>Tricladiaceae</taxon>
        <taxon>Cudoniella</taxon>
    </lineage>
</organism>
<protein>
    <recommendedName>
        <fullName evidence="3">beta-glucosidase</fullName>
        <ecNumber evidence="3">3.2.1.21</ecNumber>
    </recommendedName>
</protein>
<proteinExistence type="inferred from homology"/>
<dbReference type="InterPro" id="IPR036881">
    <property type="entry name" value="Glyco_hydro_3_C_sf"/>
</dbReference>
<evidence type="ECO:0000256" key="2">
    <source>
        <dbReference type="ARBA" id="ARBA00005336"/>
    </source>
</evidence>
<evidence type="ECO:0000256" key="7">
    <source>
        <dbReference type="ARBA" id="ARBA00023326"/>
    </source>
</evidence>
<sequence>MGWGSGNYTLWTFQATFINTKFTNLSNNYDYTAIRQAASGAKVALVLVMANSREDYIIVDRNEGDRNNLIFWQNGDALIAEVASVNPNTIIVINPAGLPGQEPGNAITDMLYGKINPSGKSVFTWRKNRTDWGVDVFFGLSYMTFEYSNLKIEKKDVGPYTPTMGKTLSALTLSSENYTAEDLSFLADFTVLPGYIYPWENAYTV</sequence>
<evidence type="ECO:0000313" key="10">
    <source>
        <dbReference type="Proteomes" id="UP000566819"/>
    </source>
</evidence>
<comment type="catalytic activity">
    <reaction evidence="1">
        <text>Hydrolysis of terminal, non-reducing beta-D-glucosyl residues with release of beta-D-glucose.</text>
        <dbReference type="EC" id="3.2.1.21"/>
    </reaction>
</comment>
<gene>
    <name evidence="9" type="ORF">G7Y89_g10616</name>
</gene>
<keyword evidence="7" id="KW-0624">Polysaccharide degradation</keyword>
<evidence type="ECO:0000256" key="6">
    <source>
        <dbReference type="ARBA" id="ARBA00023295"/>
    </source>
</evidence>
<dbReference type="GO" id="GO:0009251">
    <property type="term" value="P:glucan catabolic process"/>
    <property type="evidence" value="ECO:0007669"/>
    <property type="project" value="TreeGrafter"/>
</dbReference>
<evidence type="ECO:0000256" key="4">
    <source>
        <dbReference type="ARBA" id="ARBA00022801"/>
    </source>
</evidence>
<comment type="caution">
    <text evidence="9">The sequence shown here is derived from an EMBL/GenBank/DDBJ whole genome shotgun (WGS) entry which is preliminary data.</text>
</comment>
<dbReference type="InterPro" id="IPR002772">
    <property type="entry name" value="Glyco_hydro_3_C"/>
</dbReference>
<comment type="similarity">
    <text evidence="2">Belongs to the glycosyl hydrolase 3 family.</text>
</comment>
<evidence type="ECO:0000256" key="5">
    <source>
        <dbReference type="ARBA" id="ARBA00023277"/>
    </source>
</evidence>
<dbReference type="InterPro" id="IPR050288">
    <property type="entry name" value="Cellulose_deg_GH3"/>
</dbReference>
<keyword evidence="5" id="KW-0119">Carbohydrate metabolism</keyword>
<keyword evidence="6" id="KW-0326">Glycosidase</keyword>
<keyword evidence="4" id="KW-0378">Hydrolase</keyword>
<dbReference type="PANTHER" id="PTHR42715">
    <property type="entry name" value="BETA-GLUCOSIDASE"/>
    <property type="match status" value="1"/>
</dbReference>
<dbReference type="Gene3D" id="3.40.50.1700">
    <property type="entry name" value="Glycoside hydrolase family 3 C-terminal domain"/>
    <property type="match status" value="2"/>
</dbReference>
<dbReference type="EMBL" id="JAAMPI010000952">
    <property type="protein sequence ID" value="KAF4627537.1"/>
    <property type="molecule type" value="Genomic_DNA"/>
</dbReference>
<dbReference type="AlphaFoldDB" id="A0A8H4VZ16"/>
<dbReference type="OrthoDB" id="3866341at2759"/>
<keyword evidence="10" id="KW-1185">Reference proteome</keyword>
<dbReference type="Pfam" id="PF01915">
    <property type="entry name" value="Glyco_hydro_3_C"/>
    <property type="match status" value="2"/>
</dbReference>
<feature type="domain" description="Glycoside hydrolase family 3 C-terminal" evidence="8">
    <location>
        <begin position="96"/>
        <end position="132"/>
    </location>
</feature>
<name>A0A8H4VZ16_9HELO</name>